<dbReference type="OrthoDB" id="10368649at2759"/>
<keyword evidence="2" id="KW-1185">Reference proteome</keyword>
<protein>
    <submittedName>
        <fullName evidence="1">Uncharacterized protein</fullName>
    </submittedName>
</protein>
<evidence type="ECO:0000313" key="1">
    <source>
        <dbReference type="EMBL" id="KAJ4391452.1"/>
    </source>
</evidence>
<reference evidence="1" key="1">
    <citation type="submission" date="2022-10" db="EMBL/GenBank/DDBJ databases">
        <title>Tapping the CABI collections for fungal endophytes: first genome assemblies for Collariella, Neodidymelliopsis, Ascochyta clinopodiicola, Didymella pomorum, Didymosphaeria variabile, Neocosmospora piperis and Neocucurbitaria cava.</title>
        <authorList>
            <person name="Hill R."/>
        </authorList>
    </citation>
    <scope>NUCLEOTIDE SEQUENCE</scope>
    <source>
        <strain evidence="1">IMI 355082</strain>
    </source>
</reference>
<dbReference type="AlphaFoldDB" id="A0A9W8YVW2"/>
<dbReference type="SUPFAM" id="SSF54909">
    <property type="entry name" value="Dimeric alpha+beta barrel"/>
    <property type="match status" value="1"/>
</dbReference>
<comment type="caution">
    <text evidence="1">The sequence shown here is derived from an EMBL/GenBank/DDBJ whole genome shotgun (WGS) entry which is preliminary data.</text>
</comment>
<organism evidence="1 2">
    <name type="scientific">Gnomoniopsis smithogilvyi</name>
    <dbReference type="NCBI Taxonomy" id="1191159"/>
    <lineage>
        <taxon>Eukaryota</taxon>
        <taxon>Fungi</taxon>
        <taxon>Dikarya</taxon>
        <taxon>Ascomycota</taxon>
        <taxon>Pezizomycotina</taxon>
        <taxon>Sordariomycetes</taxon>
        <taxon>Sordariomycetidae</taxon>
        <taxon>Diaporthales</taxon>
        <taxon>Gnomoniaceae</taxon>
        <taxon>Gnomoniopsis</taxon>
    </lineage>
</organism>
<dbReference type="EMBL" id="JAPEVB010000003">
    <property type="protein sequence ID" value="KAJ4391452.1"/>
    <property type="molecule type" value="Genomic_DNA"/>
</dbReference>
<gene>
    <name evidence="1" type="ORF">N0V93_005069</name>
</gene>
<accession>A0A9W8YVW2</accession>
<dbReference type="Gene3D" id="3.30.70.100">
    <property type="match status" value="1"/>
</dbReference>
<dbReference type="Proteomes" id="UP001140453">
    <property type="component" value="Unassembled WGS sequence"/>
</dbReference>
<proteinExistence type="predicted"/>
<evidence type="ECO:0000313" key="2">
    <source>
        <dbReference type="Proteomes" id="UP001140453"/>
    </source>
</evidence>
<dbReference type="InterPro" id="IPR011008">
    <property type="entry name" value="Dimeric_a/b-barrel"/>
</dbReference>
<sequence length="211" mass="22136">MPSVVSHAWIPTKKDASADALKDFEKGGKVLATPGLVHAYQGISTDPNEPNHVELLALWDSIDSVTAAHASPDHKAAFESLGAIEDKSNPAIKAHHDVFSFNNDFAAVAEAPAVMFNILVVPAAQQAELDAAWAEVVKGDHPPGLIAGTHGWGSQEVDVPEIGKGKAFLAVSGWESAAAAEAVKTSAADKGKSLEKFGKPHVRVITLKKVV</sequence>
<name>A0A9W8YVW2_9PEZI</name>